<sequence>MGGAPWVYPGPLMAIVHPGVDGLNITSCNNVIILDPWWNPYVEEQAISRVHRMGQTREVNVFRLLAPNTIEDDITEVQAEKRSTIEAHTARCAQAMALSDATRKRPARMSKVSGN</sequence>
<dbReference type="GO" id="GO:0008094">
    <property type="term" value="F:ATP-dependent activity, acting on DNA"/>
    <property type="evidence" value="ECO:0007669"/>
    <property type="project" value="TreeGrafter"/>
</dbReference>
<gene>
    <name evidence="5" type="ORF">DFP72DRAFT_899060</name>
</gene>
<comment type="caution">
    <text evidence="5">The sequence shown here is derived from an EMBL/GenBank/DDBJ whole genome shotgun (WGS) entry which is preliminary data.</text>
</comment>
<keyword evidence="1" id="KW-0547">Nucleotide-binding</keyword>
<dbReference type="InterPro" id="IPR027417">
    <property type="entry name" value="P-loop_NTPase"/>
</dbReference>
<dbReference type="OrthoDB" id="448448at2759"/>
<dbReference type="Gene3D" id="3.40.50.300">
    <property type="entry name" value="P-loop containing nucleotide triphosphate hydrolases"/>
    <property type="match status" value="1"/>
</dbReference>
<keyword evidence="3" id="KW-0067">ATP-binding</keyword>
<proteinExistence type="predicted"/>
<dbReference type="GO" id="GO:0005737">
    <property type="term" value="C:cytoplasm"/>
    <property type="evidence" value="ECO:0007669"/>
    <property type="project" value="TreeGrafter"/>
</dbReference>
<evidence type="ECO:0000256" key="1">
    <source>
        <dbReference type="ARBA" id="ARBA00022741"/>
    </source>
</evidence>
<evidence type="ECO:0000313" key="5">
    <source>
        <dbReference type="EMBL" id="KAF6754436.1"/>
    </source>
</evidence>
<dbReference type="Pfam" id="PF00271">
    <property type="entry name" value="Helicase_C"/>
    <property type="match status" value="1"/>
</dbReference>
<organism evidence="5 6">
    <name type="scientific">Ephemerocybe angulata</name>
    <dbReference type="NCBI Taxonomy" id="980116"/>
    <lineage>
        <taxon>Eukaryota</taxon>
        <taxon>Fungi</taxon>
        <taxon>Dikarya</taxon>
        <taxon>Basidiomycota</taxon>
        <taxon>Agaricomycotina</taxon>
        <taxon>Agaricomycetes</taxon>
        <taxon>Agaricomycetidae</taxon>
        <taxon>Agaricales</taxon>
        <taxon>Agaricineae</taxon>
        <taxon>Psathyrellaceae</taxon>
        <taxon>Ephemerocybe</taxon>
    </lineage>
</organism>
<name>A0A8H6HWZ6_9AGAR</name>
<dbReference type="GO" id="GO:0005634">
    <property type="term" value="C:nucleus"/>
    <property type="evidence" value="ECO:0007669"/>
    <property type="project" value="TreeGrafter"/>
</dbReference>
<reference evidence="5 6" key="1">
    <citation type="submission" date="2020-07" db="EMBL/GenBank/DDBJ databases">
        <title>Comparative genomics of pyrophilous fungi reveals a link between fire events and developmental genes.</title>
        <authorList>
            <consortium name="DOE Joint Genome Institute"/>
            <person name="Steindorff A.S."/>
            <person name="Carver A."/>
            <person name="Calhoun S."/>
            <person name="Stillman K."/>
            <person name="Liu H."/>
            <person name="Lipzen A."/>
            <person name="Pangilinan J."/>
            <person name="Labutti K."/>
            <person name="Bruns T.D."/>
            <person name="Grigoriev I.V."/>
        </authorList>
    </citation>
    <scope>NUCLEOTIDE SEQUENCE [LARGE SCALE GENOMIC DNA]</scope>
    <source>
        <strain evidence="5 6">CBS 144469</strain>
    </source>
</reference>
<accession>A0A8H6HWZ6</accession>
<evidence type="ECO:0000256" key="3">
    <source>
        <dbReference type="ARBA" id="ARBA00022840"/>
    </source>
</evidence>
<dbReference type="Proteomes" id="UP000521943">
    <property type="component" value="Unassembled WGS sequence"/>
</dbReference>
<dbReference type="PANTHER" id="PTHR45626:SF16">
    <property type="entry name" value="ATP-DEPENDENT HELICASE ULS1"/>
    <property type="match status" value="1"/>
</dbReference>
<dbReference type="GO" id="GO:0005524">
    <property type="term" value="F:ATP binding"/>
    <property type="evidence" value="ECO:0007669"/>
    <property type="project" value="UniProtKB-KW"/>
</dbReference>
<dbReference type="PANTHER" id="PTHR45626">
    <property type="entry name" value="TRANSCRIPTION TERMINATION FACTOR 2-RELATED"/>
    <property type="match status" value="1"/>
</dbReference>
<dbReference type="InterPro" id="IPR049730">
    <property type="entry name" value="SNF2/RAD54-like_C"/>
</dbReference>
<keyword evidence="2 5" id="KW-0378">Hydrolase</keyword>
<dbReference type="SUPFAM" id="SSF52540">
    <property type="entry name" value="P-loop containing nucleoside triphosphate hydrolases"/>
    <property type="match status" value="1"/>
</dbReference>
<protein>
    <submittedName>
        <fullName evidence="5">P-loop containing nucleoside triphosphate hydrolase protein</fullName>
    </submittedName>
</protein>
<dbReference type="GO" id="GO:0000724">
    <property type="term" value="P:double-strand break repair via homologous recombination"/>
    <property type="evidence" value="ECO:0007669"/>
    <property type="project" value="TreeGrafter"/>
</dbReference>
<dbReference type="AlphaFoldDB" id="A0A8H6HWZ6"/>
<evidence type="ECO:0000256" key="2">
    <source>
        <dbReference type="ARBA" id="ARBA00022801"/>
    </source>
</evidence>
<dbReference type="InterPro" id="IPR001650">
    <property type="entry name" value="Helicase_C-like"/>
</dbReference>
<dbReference type="InterPro" id="IPR050628">
    <property type="entry name" value="SNF2_RAD54_helicase_TF"/>
</dbReference>
<dbReference type="GO" id="GO:0016787">
    <property type="term" value="F:hydrolase activity"/>
    <property type="evidence" value="ECO:0007669"/>
    <property type="project" value="UniProtKB-KW"/>
</dbReference>
<evidence type="ECO:0000313" key="6">
    <source>
        <dbReference type="Proteomes" id="UP000521943"/>
    </source>
</evidence>
<feature type="domain" description="Helicase C-terminal" evidence="4">
    <location>
        <begin position="22"/>
        <end position="54"/>
    </location>
</feature>
<evidence type="ECO:0000259" key="4">
    <source>
        <dbReference type="Pfam" id="PF00271"/>
    </source>
</evidence>
<keyword evidence="6" id="KW-1185">Reference proteome</keyword>
<dbReference type="EMBL" id="JACGCI010000034">
    <property type="protein sequence ID" value="KAF6754436.1"/>
    <property type="molecule type" value="Genomic_DNA"/>
</dbReference>
<dbReference type="CDD" id="cd18793">
    <property type="entry name" value="SF2_C_SNF"/>
    <property type="match status" value="1"/>
</dbReference>